<protein>
    <submittedName>
        <fullName evidence="3">Catechol 2,3-dioxygenase</fullName>
    </submittedName>
</protein>
<dbReference type="PANTHER" id="PTHR43048:SF3">
    <property type="entry name" value="METHYLMALONYL-COA EPIMERASE, MITOCHONDRIAL"/>
    <property type="match status" value="1"/>
</dbReference>
<dbReference type="GO" id="GO:0046872">
    <property type="term" value="F:metal ion binding"/>
    <property type="evidence" value="ECO:0007669"/>
    <property type="project" value="UniProtKB-KW"/>
</dbReference>
<dbReference type="Gene3D" id="3.10.180.10">
    <property type="entry name" value="2,3-Dihydroxybiphenyl 1,2-Dioxygenase, domain 1"/>
    <property type="match status" value="2"/>
</dbReference>
<dbReference type="GO" id="GO:0004493">
    <property type="term" value="F:methylmalonyl-CoA epimerase activity"/>
    <property type="evidence" value="ECO:0007669"/>
    <property type="project" value="TreeGrafter"/>
</dbReference>
<dbReference type="EMBL" id="FNAC01000006">
    <property type="protein sequence ID" value="SDC79764.1"/>
    <property type="molecule type" value="Genomic_DNA"/>
</dbReference>
<keyword evidence="3" id="KW-0560">Oxidoreductase</keyword>
<dbReference type="OrthoDB" id="9795618at2"/>
<dbReference type="InterPro" id="IPR051785">
    <property type="entry name" value="MMCE/EMCE_epimerase"/>
</dbReference>
<keyword evidence="4" id="KW-1185">Reference proteome</keyword>
<evidence type="ECO:0000313" key="3">
    <source>
        <dbReference type="EMBL" id="SDC79764.1"/>
    </source>
</evidence>
<dbReference type="RefSeq" id="WP_087938180.1">
    <property type="nucleotide sequence ID" value="NZ_FNAC01000006.1"/>
</dbReference>
<proteinExistence type="predicted"/>
<organism evidence="3 4">
    <name type="scientific">Algoriphagus faecimaris</name>
    <dbReference type="NCBI Taxonomy" id="686796"/>
    <lineage>
        <taxon>Bacteria</taxon>
        <taxon>Pseudomonadati</taxon>
        <taxon>Bacteroidota</taxon>
        <taxon>Cytophagia</taxon>
        <taxon>Cytophagales</taxon>
        <taxon>Cyclobacteriaceae</taxon>
        <taxon>Algoriphagus</taxon>
    </lineage>
</organism>
<accession>A0A1G6PJL8</accession>
<dbReference type="PANTHER" id="PTHR43048">
    <property type="entry name" value="METHYLMALONYL-COA EPIMERASE"/>
    <property type="match status" value="1"/>
</dbReference>
<keyword evidence="1" id="KW-0479">Metal-binding</keyword>
<dbReference type="PROSITE" id="PS51819">
    <property type="entry name" value="VOC"/>
    <property type="match status" value="1"/>
</dbReference>
<evidence type="ECO:0000256" key="1">
    <source>
        <dbReference type="ARBA" id="ARBA00022723"/>
    </source>
</evidence>
<dbReference type="STRING" id="686796.SAMN04488104_100648"/>
<dbReference type="InterPro" id="IPR029068">
    <property type="entry name" value="Glyas_Bleomycin-R_OHBP_Dase"/>
</dbReference>
<gene>
    <name evidence="3" type="ORF">SAMN04488104_100648</name>
</gene>
<dbReference type="AlphaFoldDB" id="A0A1G6PJL8"/>
<dbReference type="GO" id="GO:0046491">
    <property type="term" value="P:L-methylmalonyl-CoA metabolic process"/>
    <property type="evidence" value="ECO:0007669"/>
    <property type="project" value="TreeGrafter"/>
</dbReference>
<keyword evidence="3" id="KW-0223">Dioxygenase</keyword>
<evidence type="ECO:0000259" key="2">
    <source>
        <dbReference type="PROSITE" id="PS51819"/>
    </source>
</evidence>
<dbReference type="Proteomes" id="UP000199060">
    <property type="component" value="Unassembled WGS sequence"/>
</dbReference>
<dbReference type="SUPFAM" id="SSF54593">
    <property type="entry name" value="Glyoxalase/Bleomycin resistance protein/Dihydroxybiphenyl dioxygenase"/>
    <property type="match status" value="2"/>
</dbReference>
<sequence length="352" mass="38928">MAYSINGIQQIGIGVQDAEANWTWYRKAFGMDVPIFRDKAAATLMSPFTGGEVHERFAILAMNLQGGGGFEVWQYTSRIPQSAAFDIQLTDLGILAIKIRCRDINQAKVHLEDIGATILNQPNKSPAGDCHFYVKDPFGNLFEIIENSSWFSDNKGVTGGVCGVLIGCSSIEKSLPLYRDLLGHDEVKSDCIDLFDDIKSLAGGDVKYRRVVMTKAGKPTGAFGRLLCQSEIELISTEKTTGRRIFKDRFWGDLGFIHLCFDVNGMDDLKAKALSLGFDFKVDSKDNFDMGKAAGRFAYIEDLDGTLVELVETFKVPIFAPLGIYLNLKSRKKTGPLPNLMIKALGLNRVKE</sequence>
<dbReference type="InterPro" id="IPR037523">
    <property type="entry name" value="VOC_core"/>
</dbReference>
<name>A0A1G6PJL8_9BACT</name>
<dbReference type="InterPro" id="IPR004360">
    <property type="entry name" value="Glyas_Fos-R_dOase_dom"/>
</dbReference>
<evidence type="ECO:0000313" key="4">
    <source>
        <dbReference type="Proteomes" id="UP000199060"/>
    </source>
</evidence>
<feature type="domain" description="VOC" evidence="2">
    <location>
        <begin position="7"/>
        <end position="147"/>
    </location>
</feature>
<dbReference type="Pfam" id="PF00903">
    <property type="entry name" value="Glyoxalase"/>
    <property type="match status" value="1"/>
</dbReference>
<dbReference type="GO" id="GO:0051213">
    <property type="term" value="F:dioxygenase activity"/>
    <property type="evidence" value="ECO:0007669"/>
    <property type="project" value="UniProtKB-KW"/>
</dbReference>
<reference evidence="4" key="1">
    <citation type="submission" date="2016-10" db="EMBL/GenBank/DDBJ databases">
        <authorList>
            <person name="Varghese N."/>
            <person name="Submissions S."/>
        </authorList>
    </citation>
    <scope>NUCLEOTIDE SEQUENCE [LARGE SCALE GENOMIC DNA]</scope>
    <source>
        <strain evidence="4">DSM 23095</strain>
    </source>
</reference>
<dbReference type="CDD" id="cd06587">
    <property type="entry name" value="VOC"/>
    <property type="match status" value="1"/>
</dbReference>